<name>A0A918V808_9ACTN</name>
<protein>
    <submittedName>
        <fullName evidence="1">Uncharacterized protein</fullName>
    </submittedName>
</protein>
<organism evidence="1 2">
    <name type="scientific">Streptomyces subrutilus</name>
    <dbReference type="NCBI Taxonomy" id="36818"/>
    <lineage>
        <taxon>Bacteria</taxon>
        <taxon>Bacillati</taxon>
        <taxon>Actinomycetota</taxon>
        <taxon>Actinomycetes</taxon>
        <taxon>Kitasatosporales</taxon>
        <taxon>Streptomycetaceae</taxon>
        <taxon>Streptomyces</taxon>
    </lineage>
</organism>
<sequence length="56" mass="6077">MAAAAVMKMTCPRCSGAAARPPPPDAGAFAVLVKVRSWARRRRRAMWGFSSVLVFL</sequence>
<dbReference type="EMBL" id="BMVX01000016">
    <property type="protein sequence ID" value="GGZ78061.1"/>
    <property type="molecule type" value="Genomic_DNA"/>
</dbReference>
<dbReference type="AlphaFoldDB" id="A0A918V808"/>
<gene>
    <name evidence="1" type="ORF">GCM10010371_42150</name>
</gene>
<comment type="caution">
    <text evidence="1">The sequence shown here is derived from an EMBL/GenBank/DDBJ whole genome shotgun (WGS) entry which is preliminary data.</text>
</comment>
<reference evidence="1" key="1">
    <citation type="journal article" date="2014" name="Int. J. Syst. Evol. Microbiol.">
        <title>Complete genome sequence of Corynebacterium casei LMG S-19264T (=DSM 44701T), isolated from a smear-ripened cheese.</title>
        <authorList>
            <consortium name="US DOE Joint Genome Institute (JGI-PGF)"/>
            <person name="Walter F."/>
            <person name="Albersmeier A."/>
            <person name="Kalinowski J."/>
            <person name="Ruckert C."/>
        </authorList>
    </citation>
    <scope>NUCLEOTIDE SEQUENCE</scope>
    <source>
        <strain evidence="1">JCM 4834</strain>
    </source>
</reference>
<accession>A0A918V808</accession>
<evidence type="ECO:0000313" key="2">
    <source>
        <dbReference type="Proteomes" id="UP000634660"/>
    </source>
</evidence>
<dbReference type="Proteomes" id="UP000634660">
    <property type="component" value="Unassembled WGS sequence"/>
</dbReference>
<proteinExistence type="predicted"/>
<evidence type="ECO:0000313" key="1">
    <source>
        <dbReference type="EMBL" id="GGZ78061.1"/>
    </source>
</evidence>
<reference evidence="1" key="2">
    <citation type="submission" date="2020-09" db="EMBL/GenBank/DDBJ databases">
        <authorList>
            <person name="Sun Q."/>
            <person name="Ohkuma M."/>
        </authorList>
    </citation>
    <scope>NUCLEOTIDE SEQUENCE</scope>
    <source>
        <strain evidence="1">JCM 4834</strain>
    </source>
</reference>